<dbReference type="InterPro" id="IPR008269">
    <property type="entry name" value="Lon_proteolytic"/>
</dbReference>
<dbReference type="InterPro" id="IPR020568">
    <property type="entry name" value="Ribosomal_Su5_D2-typ_SF"/>
</dbReference>
<evidence type="ECO:0000256" key="5">
    <source>
        <dbReference type="SAM" id="MobiDB-lite"/>
    </source>
</evidence>
<dbReference type="GO" id="GO:0004252">
    <property type="term" value="F:serine-type endopeptidase activity"/>
    <property type="evidence" value="ECO:0007669"/>
    <property type="project" value="InterPro"/>
</dbReference>
<reference evidence="7" key="1">
    <citation type="journal article" date="2019" name="Philos. Trans. R. Soc. Lond., B, Biol. Sci.">
        <title>Targeted metagenomic recovery of four divergent viruses reveals shared and distinctive characteristics of giant viruses of marine eukaryotes.</title>
        <authorList>
            <person name="Needham D.M."/>
            <person name="Poirier C."/>
            <person name="Hehenberger E."/>
            <person name="Jimenez V."/>
            <person name="Swalwell J.E."/>
            <person name="Santoro A.E."/>
            <person name="Worden A.Z."/>
        </authorList>
    </citation>
    <scope>NUCLEOTIDE SEQUENCE</scope>
    <source>
        <strain evidence="7">OPacV-662</strain>
    </source>
</reference>
<dbReference type="EMBL" id="MN448266">
    <property type="protein sequence ID" value="QFG73638.1"/>
    <property type="molecule type" value="Genomic_DNA"/>
</dbReference>
<keyword evidence="3" id="KW-0720">Serine protease</keyword>
<dbReference type="SMART" id="SM00382">
    <property type="entry name" value="AAA"/>
    <property type="match status" value="1"/>
</dbReference>
<dbReference type="Gene3D" id="3.40.50.300">
    <property type="entry name" value="P-loop containing nucleotide triphosphate hydrolases"/>
    <property type="match status" value="1"/>
</dbReference>
<organism evidence="7">
    <name type="scientific">Megaviridae environmental sample</name>
    <dbReference type="NCBI Taxonomy" id="1737588"/>
    <lineage>
        <taxon>Viruses</taxon>
        <taxon>Varidnaviria</taxon>
        <taxon>Bamfordvirae</taxon>
        <taxon>Nucleocytoviricota</taxon>
        <taxon>Megaviricetes</taxon>
        <taxon>Imitervirales</taxon>
        <taxon>Mimiviridae</taxon>
        <taxon>environmental samples</taxon>
    </lineage>
</organism>
<dbReference type="InterPro" id="IPR003959">
    <property type="entry name" value="ATPase_AAA_core"/>
</dbReference>
<proteinExistence type="predicted"/>
<accession>A0A5J6VIM2</accession>
<dbReference type="PRINTS" id="PR00830">
    <property type="entry name" value="ENDOLAPTASE"/>
</dbReference>
<dbReference type="InterPro" id="IPR027417">
    <property type="entry name" value="P-loop_NTPase"/>
</dbReference>
<feature type="coiled-coil region" evidence="4">
    <location>
        <begin position="84"/>
        <end position="111"/>
    </location>
</feature>
<feature type="domain" description="Lon proteolytic" evidence="6">
    <location>
        <begin position="567"/>
        <end position="756"/>
    </location>
</feature>
<evidence type="ECO:0000256" key="1">
    <source>
        <dbReference type="ARBA" id="ARBA00022670"/>
    </source>
</evidence>
<dbReference type="SUPFAM" id="SSF52540">
    <property type="entry name" value="P-loop containing nucleoside triphosphate hydrolases"/>
    <property type="match status" value="1"/>
</dbReference>
<dbReference type="InterPro" id="IPR008268">
    <property type="entry name" value="Peptidase_S16_AS"/>
</dbReference>
<feature type="region of interest" description="Disordered" evidence="5">
    <location>
        <begin position="141"/>
        <end position="170"/>
    </location>
</feature>
<name>A0A5J6VIM2_9VIRU</name>
<evidence type="ECO:0000256" key="4">
    <source>
        <dbReference type="SAM" id="Coils"/>
    </source>
</evidence>
<evidence type="ECO:0000256" key="2">
    <source>
        <dbReference type="ARBA" id="ARBA00022801"/>
    </source>
</evidence>
<dbReference type="GO" id="GO:0005524">
    <property type="term" value="F:ATP binding"/>
    <property type="evidence" value="ECO:0007669"/>
    <property type="project" value="InterPro"/>
</dbReference>
<keyword evidence="4" id="KW-0175">Coiled coil</keyword>
<dbReference type="PROSITE" id="PS01046">
    <property type="entry name" value="LON_SER"/>
    <property type="match status" value="1"/>
</dbReference>
<keyword evidence="1 7" id="KW-0645">Protease</keyword>
<evidence type="ECO:0000313" key="7">
    <source>
        <dbReference type="EMBL" id="QFG73638.1"/>
    </source>
</evidence>
<dbReference type="PROSITE" id="PS51786">
    <property type="entry name" value="LON_PROTEOLYTIC"/>
    <property type="match status" value="1"/>
</dbReference>
<dbReference type="InterPro" id="IPR027065">
    <property type="entry name" value="Lon_Prtase"/>
</dbReference>
<protein>
    <submittedName>
        <fullName evidence="7">Lon protease (S16) C-terminal proteolytic domain protein</fullName>
    </submittedName>
</protein>
<dbReference type="InterPro" id="IPR014721">
    <property type="entry name" value="Ribsml_uS5_D2-typ_fold_subgr"/>
</dbReference>
<dbReference type="GO" id="GO:0016887">
    <property type="term" value="F:ATP hydrolysis activity"/>
    <property type="evidence" value="ECO:0007669"/>
    <property type="project" value="InterPro"/>
</dbReference>
<dbReference type="GO" id="GO:0030163">
    <property type="term" value="P:protein catabolic process"/>
    <property type="evidence" value="ECO:0007669"/>
    <property type="project" value="InterPro"/>
</dbReference>
<dbReference type="Gene3D" id="3.30.230.10">
    <property type="match status" value="1"/>
</dbReference>
<dbReference type="GO" id="GO:0004176">
    <property type="term" value="F:ATP-dependent peptidase activity"/>
    <property type="evidence" value="ECO:0007669"/>
    <property type="project" value="InterPro"/>
</dbReference>
<dbReference type="Pfam" id="PF05362">
    <property type="entry name" value="Lon_C"/>
    <property type="match status" value="1"/>
</dbReference>
<keyword evidence="2" id="KW-0378">Hydrolase</keyword>
<dbReference type="SUPFAM" id="SSF54211">
    <property type="entry name" value="Ribosomal protein S5 domain 2-like"/>
    <property type="match status" value="1"/>
</dbReference>
<dbReference type="InterPro" id="IPR003593">
    <property type="entry name" value="AAA+_ATPase"/>
</dbReference>
<evidence type="ECO:0000259" key="6">
    <source>
        <dbReference type="PROSITE" id="PS51786"/>
    </source>
</evidence>
<dbReference type="GO" id="GO:0006508">
    <property type="term" value="P:proteolysis"/>
    <property type="evidence" value="ECO:0007669"/>
    <property type="project" value="UniProtKB-KW"/>
</dbReference>
<dbReference type="Gene3D" id="1.10.8.60">
    <property type="match status" value="1"/>
</dbReference>
<evidence type="ECO:0000256" key="3">
    <source>
        <dbReference type="ARBA" id="ARBA00022825"/>
    </source>
</evidence>
<dbReference type="Pfam" id="PF00004">
    <property type="entry name" value="AAA"/>
    <property type="match status" value="1"/>
</dbReference>
<sequence>MPKRPINQLYTSLSDAIMEKNIYMDLHKEIKYRVTTKSFSWDDYRDDLIDETCEEEQSFETNVRYLLVDEIDEKLEKNPKFNVLRYLTTKIKRTEKQIKELNKSINKATEDTKYVLPPPPGFPPKFEDIFTFPLIITNRTSLDTSRGAPHDPTDNDQSEYNTDPADRQTRFKRLRATPLKNREEVDFSNMSVDTQDNILDSLQKMRDMENSKSHFMRVMESNMDDHNKRIILSKLETLESSDRYGSDHSKLENWVNCAMQLPFGVYHEEKVTKDSAEEEIQGFLNEARINMEEGVYGHDNAKKTFLRMIAQRVSNPESIGNVLGIHGPWGNGKTTLIKSIAKTLGRPFSFIALGGATDASFLEGHGYTYTGSIYGKIASIIMQAKCMNPVIFFDELDKVSKTPKGDEIINILMHATDTTQNSHFQDKYFGDLNIDLSKVIFVFSYNDPSQISRILRDRITAVGTTGFCTNEKIKIAKNYLIPGIIDDIKSKSTLEFKDDILRFIADEYTCEGGVRKFKELLYEMYREVNLRTLNTGKSTKTIVTKDMIEKDFLKDKTRNSPTKPHDKPTIGTVNGLYATTGGYGGLTLVEASRIPSNKHMHLELTGMQGKVMQESMRVAKTVAWKVIKKNQQREIMHGDPFGIHLHCPEGGTSKDGPSAGAAITTCLISLLEGIPIDNKLAMTGEINLNGDIMKIGGLKEKLEGAKHVGITHALCPYDNKEDLDIIVEKNPDLVDDNFKVTLVKHISQVLKFALVGNSHRHL</sequence>
<dbReference type="PANTHER" id="PTHR10046">
    <property type="entry name" value="ATP DEPENDENT LON PROTEASE FAMILY MEMBER"/>
    <property type="match status" value="1"/>
</dbReference>